<gene>
    <name evidence="2" type="ORF">PTI45_01871</name>
</gene>
<dbReference type="EMBL" id="MDER01000035">
    <property type="protein sequence ID" value="ODP28576.1"/>
    <property type="molecule type" value="Genomic_DNA"/>
</dbReference>
<evidence type="ECO:0000313" key="2">
    <source>
        <dbReference type="EMBL" id="ODP28576.1"/>
    </source>
</evidence>
<keyword evidence="3" id="KW-1185">Reference proteome</keyword>
<dbReference type="PATRIC" id="fig|1886670.3.peg.1903"/>
<organism evidence="2 3">
    <name type="scientific">Paenibacillus nuruki</name>
    <dbReference type="NCBI Taxonomy" id="1886670"/>
    <lineage>
        <taxon>Bacteria</taxon>
        <taxon>Bacillati</taxon>
        <taxon>Bacillota</taxon>
        <taxon>Bacilli</taxon>
        <taxon>Bacillales</taxon>
        <taxon>Paenibacillaceae</taxon>
        <taxon>Paenibacillus</taxon>
    </lineage>
</organism>
<name>A0A1E3L4A7_9BACL</name>
<dbReference type="AlphaFoldDB" id="A0A1E3L4A7"/>
<dbReference type="PIRSF" id="PIRSF034852">
    <property type="entry name" value="UCP034852"/>
    <property type="match status" value="1"/>
</dbReference>
<evidence type="ECO:0000313" key="3">
    <source>
        <dbReference type="Proteomes" id="UP000094578"/>
    </source>
</evidence>
<evidence type="ECO:0008006" key="4">
    <source>
        <dbReference type="Google" id="ProtNLM"/>
    </source>
</evidence>
<evidence type="ECO:0000256" key="1">
    <source>
        <dbReference type="ARBA" id="ARBA00006718"/>
    </source>
</evidence>
<comment type="caution">
    <text evidence="2">The sequence shown here is derived from an EMBL/GenBank/DDBJ whole genome shotgun (WGS) entry which is preliminary data.</text>
</comment>
<dbReference type="SUPFAM" id="SSF89360">
    <property type="entry name" value="HesB-like domain"/>
    <property type="match status" value="1"/>
</dbReference>
<dbReference type="InterPro" id="IPR008326">
    <property type="entry name" value="PdhI-like"/>
</dbReference>
<dbReference type="Proteomes" id="UP000094578">
    <property type="component" value="Unassembled WGS sequence"/>
</dbReference>
<dbReference type="InterPro" id="IPR035903">
    <property type="entry name" value="HesB-like_dom_sf"/>
</dbReference>
<reference evidence="2 3" key="1">
    <citation type="submission" date="2016-08" db="EMBL/GenBank/DDBJ databases">
        <title>Genome sequencing of Paenibacillus sp. TI45-13ar, isolated from Korean traditional nuruk.</title>
        <authorList>
            <person name="Kim S.-J."/>
        </authorList>
    </citation>
    <scope>NUCLEOTIDE SEQUENCE [LARGE SCALE GENOMIC DNA]</scope>
    <source>
        <strain evidence="2 3">TI45-13ar</strain>
    </source>
</reference>
<dbReference type="STRING" id="1886670.PTI45_01871"/>
<proteinExistence type="inferred from homology"/>
<dbReference type="RefSeq" id="WP_069327303.1">
    <property type="nucleotide sequence ID" value="NZ_MDER01000035.1"/>
</dbReference>
<accession>A0A1E3L4A7</accession>
<comment type="similarity">
    <text evidence="1">Belongs to the HesB/IscA family.</text>
</comment>
<protein>
    <recommendedName>
        <fullName evidence="4">FeS cluster biogenesis domain-containing protein</fullName>
    </recommendedName>
</protein>
<sequence length="99" mass="11530">MSIAVSDEAARWYKKELSLAEGDAVRFYARYSSNSEIHPGFSLGISVEPPVSPALTQDVENIHFYMEDQDLWYINGYRLNVEYIEHEDDIRYAYMPESQ</sequence>